<dbReference type="KEGG" id="acaf:CA12_28770"/>
<organism evidence="1 2">
    <name type="scientific">Alienimonas californiensis</name>
    <dbReference type="NCBI Taxonomy" id="2527989"/>
    <lineage>
        <taxon>Bacteria</taxon>
        <taxon>Pseudomonadati</taxon>
        <taxon>Planctomycetota</taxon>
        <taxon>Planctomycetia</taxon>
        <taxon>Planctomycetales</taxon>
        <taxon>Planctomycetaceae</taxon>
        <taxon>Alienimonas</taxon>
    </lineage>
</organism>
<evidence type="ECO:0000313" key="1">
    <source>
        <dbReference type="EMBL" id="QDT16770.1"/>
    </source>
</evidence>
<gene>
    <name evidence="1" type="ORF">CA12_28770</name>
</gene>
<dbReference type="Proteomes" id="UP000318741">
    <property type="component" value="Chromosome"/>
</dbReference>
<reference evidence="1 2" key="1">
    <citation type="submission" date="2019-02" db="EMBL/GenBank/DDBJ databases">
        <title>Deep-cultivation of Planctomycetes and their phenomic and genomic characterization uncovers novel biology.</title>
        <authorList>
            <person name="Wiegand S."/>
            <person name="Jogler M."/>
            <person name="Boedeker C."/>
            <person name="Pinto D."/>
            <person name="Vollmers J."/>
            <person name="Rivas-Marin E."/>
            <person name="Kohn T."/>
            <person name="Peeters S.H."/>
            <person name="Heuer A."/>
            <person name="Rast P."/>
            <person name="Oberbeckmann S."/>
            <person name="Bunk B."/>
            <person name="Jeske O."/>
            <person name="Meyerdierks A."/>
            <person name="Storesund J.E."/>
            <person name="Kallscheuer N."/>
            <person name="Luecker S."/>
            <person name="Lage O.M."/>
            <person name="Pohl T."/>
            <person name="Merkel B.J."/>
            <person name="Hornburger P."/>
            <person name="Mueller R.-W."/>
            <person name="Bruemmer F."/>
            <person name="Labrenz M."/>
            <person name="Spormann A.M."/>
            <person name="Op den Camp H."/>
            <person name="Overmann J."/>
            <person name="Amann R."/>
            <person name="Jetten M.S.M."/>
            <person name="Mascher T."/>
            <person name="Medema M.H."/>
            <person name="Devos D.P."/>
            <person name="Kaster A.-K."/>
            <person name="Ovreas L."/>
            <person name="Rohde M."/>
            <person name="Galperin M.Y."/>
            <person name="Jogler C."/>
        </authorList>
    </citation>
    <scope>NUCLEOTIDE SEQUENCE [LARGE SCALE GENOMIC DNA]</scope>
    <source>
        <strain evidence="1 2">CA12</strain>
    </source>
</reference>
<protein>
    <submittedName>
        <fullName evidence="1">Uncharacterized protein</fullName>
    </submittedName>
</protein>
<accession>A0A517PBM6</accession>
<dbReference type="AlphaFoldDB" id="A0A517PBM6"/>
<keyword evidence="2" id="KW-1185">Reference proteome</keyword>
<dbReference type="EMBL" id="CP036265">
    <property type="protein sequence ID" value="QDT16770.1"/>
    <property type="molecule type" value="Genomic_DNA"/>
</dbReference>
<name>A0A517PBM6_9PLAN</name>
<sequence>MSGEIEKGNVAVALKKSLYQIPEIATVDSFACRAGGTQFDLKVRTSVGMAVQQLLNSVRVTDGAVESGEWMAVMIDTHYEC</sequence>
<proteinExistence type="predicted"/>
<evidence type="ECO:0000313" key="2">
    <source>
        <dbReference type="Proteomes" id="UP000318741"/>
    </source>
</evidence>